<evidence type="ECO:0000256" key="4">
    <source>
        <dbReference type="SAM" id="MobiDB-lite"/>
    </source>
</evidence>
<dbReference type="InterPro" id="IPR044295">
    <property type="entry name" value="BIM1/2/3"/>
</dbReference>
<dbReference type="AlphaFoldDB" id="A0A835UMY8"/>
<dbReference type="GO" id="GO:0046983">
    <property type="term" value="F:protein dimerization activity"/>
    <property type="evidence" value="ECO:0007669"/>
    <property type="project" value="InterPro"/>
</dbReference>
<keyword evidence="3" id="KW-0804">Transcription</keyword>
<protein>
    <recommendedName>
        <fullName evidence="5">BHLH domain-containing protein</fullName>
    </recommendedName>
</protein>
<evidence type="ECO:0000256" key="1">
    <source>
        <dbReference type="ARBA" id="ARBA00005510"/>
    </source>
</evidence>
<feature type="compositionally biased region" description="Basic and acidic residues" evidence="4">
    <location>
        <begin position="53"/>
        <end position="62"/>
    </location>
</feature>
<evidence type="ECO:0000256" key="2">
    <source>
        <dbReference type="ARBA" id="ARBA00023015"/>
    </source>
</evidence>
<dbReference type="SMART" id="SM00353">
    <property type="entry name" value="HLH"/>
    <property type="match status" value="1"/>
</dbReference>
<dbReference type="CDD" id="cd11453">
    <property type="entry name" value="bHLH_AtBIM_like"/>
    <property type="match status" value="1"/>
</dbReference>
<dbReference type="PANTHER" id="PTHR46412">
    <property type="entry name" value="BES1-INTERACTING MYC-LIKE PROTEIN"/>
    <property type="match status" value="1"/>
</dbReference>
<evidence type="ECO:0000313" key="6">
    <source>
        <dbReference type="EMBL" id="KAG0469179.1"/>
    </source>
</evidence>
<accession>A0A835UMY8</accession>
<dbReference type="EMBL" id="JADCNM010000009">
    <property type="protein sequence ID" value="KAG0469179.1"/>
    <property type="molecule type" value="Genomic_DNA"/>
</dbReference>
<keyword evidence="2" id="KW-0805">Transcription regulation</keyword>
<evidence type="ECO:0000259" key="5">
    <source>
        <dbReference type="PROSITE" id="PS50888"/>
    </source>
</evidence>
<evidence type="ECO:0000313" key="7">
    <source>
        <dbReference type="Proteomes" id="UP000639772"/>
    </source>
</evidence>
<dbReference type="GO" id="GO:0006351">
    <property type="term" value="P:DNA-templated transcription"/>
    <property type="evidence" value="ECO:0007669"/>
    <property type="project" value="InterPro"/>
</dbReference>
<dbReference type="OrthoDB" id="690068at2759"/>
<comment type="caution">
    <text evidence="6">The sequence shown here is derived from an EMBL/GenBank/DDBJ whole genome shotgun (WGS) entry which is preliminary data.</text>
</comment>
<dbReference type="Gene3D" id="4.10.280.10">
    <property type="entry name" value="Helix-loop-helix DNA-binding domain"/>
    <property type="match status" value="1"/>
</dbReference>
<dbReference type="Proteomes" id="UP000639772">
    <property type="component" value="Chromosome 9"/>
</dbReference>
<dbReference type="PROSITE" id="PS50888">
    <property type="entry name" value="BHLH"/>
    <property type="match status" value="1"/>
</dbReference>
<proteinExistence type="inferred from homology"/>
<dbReference type="SUPFAM" id="SSF47459">
    <property type="entry name" value="HLH, helix-loop-helix DNA-binding domain"/>
    <property type="match status" value="1"/>
</dbReference>
<sequence>MDSASRFSKGFENDDDEDEEFCRREGSSYKEFNVTVDGKTSEQKVNTPRSKHSATEQRRRSKINERFQILRGLLPNSDQKRDKASFLLEVIEYIQFLQEKLQKYESMYPRWSDENTSLMPWNTHHVSGDGMADPHALRNDAATGFLASDGIPAAPSILSSSQNPTEVDLVVGASYKRMDNPSSFVNKVGATPAPLQSNLYSSIGRPSFVGQDTQRLIPEADNMATQSEWLRSSFSADTSISNDVINEQEELTIDEGTISISTAYSQGVLNTLSQALQSSGIDLSQAGISVHINLRRTSGSRLNASTNMATPKLRDVSEVEIGFPSNLRGTFFILMPMIDFGVFNSRIEGQMESCCLYPNSYEPKRIRVQQPCK</sequence>
<dbReference type="InterPro" id="IPR036638">
    <property type="entry name" value="HLH_DNA-bd_sf"/>
</dbReference>
<feature type="region of interest" description="Disordered" evidence="4">
    <location>
        <begin position="1"/>
        <end position="62"/>
    </location>
</feature>
<feature type="domain" description="BHLH" evidence="5">
    <location>
        <begin position="47"/>
        <end position="97"/>
    </location>
</feature>
<dbReference type="InterPro" id="IPR011598">
    <property type="entry name" value="bHLH_dom"/>
</dbReference>
<organism evidence="6 7">
    <name type="scientific">Vanilla planifolia</name>
    <name type="common">Vanilla</name>
    <dbReference type="NCBI Taxonomy" id="51239"/>
    <lineage>
        <taxon>Eukaryota</taxon>
        <taxon>Viridiplantae</taxon>
        <taxon>Streptophyta</taxon>
        <taxon>Embryophyta</taxon>
        <taxon>Tracheophyta</taxon>
        <taxon>Spermatophyta</taxon>
        <taxon>Magnoliopsida</taxon>
        <taxon>Liliopsida</taxon>
        <taxon>Asparagales</taxon>
        <taxon>Orchidaceae</taxon>
        <taxon>Vanilloideae</taxon>
        <taxon>Vanilleae</taxon>
        <taxon>Vanilla</taxon>
    </lineage>
</organism>
<comment type="similarity">
    <text evidence="1">Belongs to the bHLH protein family.</text>
</comment>
<gene>
    <name evidence="6" type="ORF">HPP92_018507</name>
</gene>
<dbReference type="Pfam" id="PF00010">
    <property type="entry name" value="HLH"/>
    <property type="match status" value="1"/>
</dbReference>
<evidence type="ECO:0000256" key="3">
    <source>
        <dbReference type="ARBA" id="ARBA00023163"/>
    </source>
</evidence>
<name>A0A835UMY8_VANPL</name>
<dbReference type="PANTHER" id="PTHR46412:SF6">
    <property type="entry name" value="TRANSCRIPTION FACTOR BIM2"/>
    <property type="match status" value="1"/>
</dbReference>
<dbReference type="GO" id="GO:0003700">
    <property type="term" value="F:DNA-binding transcription factor activity"/>
    <property type="evidence" value="ECO:0007669"/>
    <property type="project" value="InterPro"/>
</dbReference>
<reference evidence="6 7" key="1">
    <citation type="journal article" date="2020" name="Nat. Food">
        <title>A phased Vanilla planifolia genome enables genetic improvement of flavour and production.</title>
        <authorList>
            <person name="Hasing T."/>
            <person name="Tang H."/>
            <person name="Brym M."/>
            <person name="Khazi F."/>
            <person name="Huang T."/>
            <person name="Chambers A.H."/>
        </authorList>
    </citation>
    <scope>NUCLEOTIDE SEQUENCE [LARGE SCALE GENOMIC DNA]</scope>
    <source>
        <tissue evidence="6">Leaf</tissue>
    </source>
</reference>